<dbReference type="GO" id="GO:0008483">
    <property type="term" value="F:transaminase activity"/>
    <property type="evidence" value="ECO:0007669"/>
    <property type="project" value="UniProtKB-KW"/>
</dbReference>
<dbReference type="EC" id="2.6.1.-" evidence="3"/>
<dbReference type="PANTHER" id="PTHR42885:SF1">
    <property type="entry name" value="THREONINE-PHOSPHATE DECARBOXYLASE"/>
    <property type="match status" value="1"/>
</dbReference>
<reference evidence="5" key="1">
    <citation type="submission" date="2020-06" db="EMBL/GenBank/DDBJ databases">
        <title>Unique genomic features of the anaerobic methanotrophic archaea.</title>
        <authorList>
            <person name="Chadwick G.L."/>
            <person name="Skennerton C.T."/>
            <person name="Laso-Perez R."/>
            <person name="Leu A.O."/>
            <person name="Speth D.R."/>
            <person name="Yu H."/>
            <person name="Morgan-Lang C."/>
            <person name="Hatzenpichler R."/>
            <person name="Goudeau D."/>
            <person name="Malmstrom R."/>
            <person name="Brazelton W.J."/>
            <person name="Woyke T."/>
            <person name="Hallam S.J."/>
            <person name="Tyson G.W."/>
            <person name="Wegener G."/>
            <person name="Boetius A."/>
            <person name="Orphan V."/>
        </authorList>
    </citation>
    <scope>NUCLEOTIDE SEQUENCE</scope>
</reference>
<comment type="similarity">
    <text evidence="3">Belongs to the class-I pyridoxal-phosphate-dependent aminotransferase family.</text>
</comment>
<evidence type="ECO:0000313" key="5">
    <source>
        <dbReference type="EMBL" id="QNO45306.1"/>
    </source>
</evidence>
<proteinExistence type="inferred from homology"/>
<dbReference type="PROSITE" id="PS00105">
    <property type="entry name" value="AA_TRANSFER_CLASS_1"/>
    <property type="match status" value="1"/>
</dbReference>
<feature type="domain" description="Aminotransferase class I/classII large" evidence="4">
    <location>
        <begin position="30"/>
        <end position="365"/>
    </location>
</feature>
<evidence type="ECO:0000313" key="6">
    <source>
        <dbReference type="EMBL" id="QNO46879.1"/>
    </source>
</evidence>
<dbReference type="GO" id="GO:0030170">
    <property type="term" value="F:pyridoxal phosphate binding"/>
    <property type="evidence" value="ECO:0007669"/>
    <property type="project" value="InterPro"/>
</dbReference>
<dbReference type="InterPro" id="IPR004839">
    <property type="entry name" value="Aminotransferase_I/II_large"/>
</dbReference>
<dbReference type="Pfam" id="PF00155">
    <property type="entry name" value="Aminotran_1_2"/>
    <property type="match status" value="1"/>
</dbReference>
<dbReference type="EMBL" id="MT631093">
    <property type="protein sequence ID" value="QNO45306.1"/>
    <property type="molecule type" value="Genomic_DNA"/>
</dbReference>
<gene>
    <name evidence="5" type="primary">hisC</name>
    <name evidence="6" type="ORF">FCLCBJCN_00004</name>
    <name evidence="5" type="ORF">LBAEMMCG_00006</name>
</gene>
<evidence type="ECO:0000256" key="3">
    <source>
        <dbReference type="RuleBase" id="RU000481"/>
    </source>
</evidence>
<accession>A0A7G9YBC2</accession>
<dbReference type="AlphaFoldDB" id="A0A7G9YBC2"/>
<comment type="cofactor">
    <cofactor evidence="1 3">
        <name>pyridoxal 5'-phosphate</name>
        <dbReference type="ChEBI" id="CHEBI:597326"/>
    </cofactor>
</comment>
<dbReference type="Gene3D" id="3.90.1150.10">
    <property type="entry name" value="Aspartate Aminotransferase, domain 1"/>
    <property type="match status" value="1"/>
</dbReference>
<sequence>MMHIRNEVQGCAPCTHGGRIAEYADSDQPMIDFSANLNPMGMPDVPTTIREIEGIFHYPDNNYPKLRAVSADFVEACSGTNGTTRITAENIVPVNGSSELIRLFAETVIERGDSVIIPAPTFDEYAFQCQLFGADVQYRDYPEILELSSDQISDASTVFLCNPNNPTGDLIARDDVMRLSDRCTDAETFLFVDEAFIELSDPAQSVAHSVFDSDFVVVSRSLTKVFAVPGLRLGFGIASTGVAELLNHARLVWNVGAPAEAIGRELMGACMEGDYLKRSIALIRKERRYLMEAFTSRGFSLHESAVNFILVDISSTGTDSQEMVRRMAGNGILVRDCATFQGLDGRYIRVAVRTREENRMLMRAIDAVTGVGRHG</sequence>
<dbReference type="CDD" id="cd00609">
    <property type="entry name" value="AAT_like"/>
    <property type="match status" value="1"/>
</dbReference>
<evidence type="ECO:0000256" key="1">
    <source>
        <dbReference type="ARBA" id="ARBA00001933"/>
    </source>
</evidence>
<protein>
    <recommendedName>
        <fullName evidence="3">Aminotransferase</fullName>
        <ecNumber evidence="3">2.6.1.-</ecNumber>
    </recommendedName>
</protein>
<dbReference type="EMBL" id="MT631230">
    <property type="protein sequence ID" value="QNO46879.1"/>
    <property type="molecule type" value="Genomic_DNA"/>
</dbReference>
<keyword evidence="3 5" id="KW-0808">Transferase</keyword>
<dbReference type="InterPro" id="IPR004838">
    <property type="entry name" value="NHTrfase_class1_PyrdxlP-BS"/>
</dbReference>
<organism evidence="5">
    <name type="scientific">Candidatus Methanogaster sp. ANME-2c ERB4</name>
    <dbReference type="NCBI Taxonomy" id="2759911"/>
    <lineage>
        <taxon>Archaea</taxon>
        <taxon>Methanobacteriati</taxon>
        <taxon>Methanobacteriota</taxon>
        <taxon>Stenosarchaea group</taxon>
        <taxon>Methanomicrobia</taxon>
        <taxon>Methanosarcinales</taxon>
        <taxon>ANME-2 cluster</taxon>
        <taxon>Candidatus Methanogasteraceae</taxon>
        <taxon>Candidatus Methanogaster</taxon>
    </lineage>
</organism>
<name>A0A7G9YBC2_9EURY</name>
<dbReference type="SUPFAM" id="SSF53383">
    <property type="entry name" value="PLP-dependent transferases"/>
    <property type="match status" value="1"/>
</dbReference>
<keyword evidence="2" id="KW-0663">Pyridoxal phosphate</keyword>
<dbReference type="Gene3D" id="3.40.640.10">
    <property type="entry name" value="Type I PLP-dependent aspartate aminotransferase-like (Major domain)"/>
    <property type="match status" value="1"/>
</dbReference>
<keyword evidence="3 5" id="KW-0032">Aminotransferase</keyword>
<dbReference type="InterPro" id="IPR015424">
    <property type="entry name" value="PyrdxlP-dep_Trfase"/>
</dbReference>
<evidence type="ECO:0000259" key="4">
    <source>
        <dbReference type="Pfam" id="PF00155"/>
    </source>
</evidence>
<dbReference type="PANTHER" id="PTHR42885">
    <property type="entry name" value="HISTIDINOL-PHOSPHATE AMINOTRANSFERASE-RELATED"/>
    <property type="match status" value="1"/>
</dbReference>
<evidence type="ECO:0000256" key="2">
    <source>
        <dbReference type="ARBA" id="ARBA00022898"/>
    </source>
</evidence>
<dbReference type="InterPro" id="IPR015422">
    <property type="entry name" value="PyrdxlP-dep_Trfase_small"/>
</dbReference>
<dbReference type="InterPro" id="IPR015421">
    <property type="entry name" value="PyrdxlP-dep_Trfase_major"/>
</dbReference>